<dbReference type="EMBL" id="VNJJ01000003">
    <property type="protein sequence ID" value="TVY02169.1"/>
    <property type="molecule type" value="Genomic_DNA"/>
</dbReference>
<dbReference type="RefSeq" id="WP_144699793.1">
    <property type="nucleotide sequence ID" value="NZ_VNJJ01000003.1"/>
</dbReference>
<dbReference type="AlphaFoldDB" id="A0A559JQL1"/>
<accession>A0A559JQL1</accession>
<evidence type="ECO:0000313" key="1">
    <source>
        <dbReference type="EMBL" id="TVY02169.1"/>
    </source>
</evidence>
<dbReference type="Proteomes" id="UP000316330">
    <property type="component" value="Unassembled WGS sequence"/>
</dbReference>
<dbReference type="Gene3D" id="3.40.50.300">
    <property type="entry name" value="P-loop containing nucleotide triphosphate hydrolases"/>
    <property type="match status" value="1"/>
</dbReference>
<comment type="caution">
    <text evidence="1">The sequence shown here is derived from an EMBL/GenBank/DDBJ whole genome shotgun (WGS) entry which is preliminary data.</text>
</comment>
<dbReference type="InterPro" id="IPR027417">
    <property type="entry name" value="P-loop_NTPase"/>
</dbReference>
<proteinExistence type="predicted"/>
<sequence>MGKEVIFKKEDTFTSSSLILPTQSIEDLLEQCKEWIAAMEGGRVYGNNFAGKTCALNYVVQNLNQEYQGNLPIFTLLTRTSATNNEGAFWGEFLLDVGHALTAYSRDNRGRERFIRFLIYKGTMTVRKQIVLFIDGTHKLERTSLLWLNEAIGEIQKSRITVSLIMIGGMEVTKIIHFIRPNQLENIGYIKDNTHRFIGLKDVSEFTLLFKRLAILQGEDVNSFPAETMQVIYTMFLAIWKQHQRDLELPMNYLMISLTYFFSQYRQPLSIQHIEELIIKSILQSGFDEYSKNKGLSDTYGKQ</sequence>
<reference evidence="1 2" key="1">
    <citation type="submission" date="2019-07" db="EMBL/GenBank/DDBJ databases">
        <authorList>
            <person name="Kim J."/>
        </authorList>
    </citation>
    <scope>NUCLEOTIDE SEQUENCE [LARGE SCALE GENOMIC DNA]</scope>
    <source>
        <strain evidence="1 2">G13</strain>
    </source>
</reference>
<gene>
    <name evidence="1" type="ORF">FPZ45_06925</name>
</gene>
<evidence type="ECO:0000313" key="2">
    <source>
        <dbReference type="Proteomes" id="UP000316330"/>
    </source>
</evidence>
<protein>
    <recommendedName>
        <fullName evidence="3">ATP-binding protein</fullName>
    </recommendedName>
</protein>
<keyword evidence="2" id="KW-1185">Reference proteome</keyword>
<organism evidence="1 2">
    <name type="scientific">Cohnella terricola</name>
    <dbReference type="NCBI Taxonomy" id="1289167"/>
    <lineage>
        <taxon>Bacteria</taxon>
        <taxon>Bacillati</taxon>
        <taxon>Bacillota</taxon>
        <taxon>Bacilli</taxon>
        <taxon>Bacillales</taxon>
        <taxon>Paenibacillaceae</taxon>
        <taxon>Cohnella</taxon>
    </lineage>
</organism>
<evidence type="ECO:0008006" key="3">
    <source>
        <dbReference type="Google" id="ProtNLM"/>
    </source>
</evidence>
<name>A0A559JQL1_9BACL</name>